<accession>A0AAD9KRG5</accession>
<evidence type="ECO:0000313" key="1">
    <source>
        <dbReference type="EMBL" id="KAK2176146.1"/>
    </source>
</evidence>
<evidence type="ECO:0000313" key="2">
    <source>
        <dbReference type="Proteomes" id="UP001209878"/>
    </source>
</evidence>
<reference evidence="1" key="1">
    <citation type="journal article" date="2023" name="Mol. Biol. Evol.">
        <title>Third-Generation Sequencing Reveals the Adaptive Role of the Epigenome in Three Deep-Sea Polychaetes.</title>
        <authorList>
            <person name="Perez M."/>
            <person name="Aroh O."/>
            <person name="Sun Y."/>
            <person name="Lan Y."/>
            <person name="Juniper S.K."/>
            <person name="Young C.R."/>
            <person name="Angers B."/>
            <person name="Qian P.Y."/>
        </authorList>
    </citation>
    <scope>NUCLEOTIDE SEQUENCE</scope>
    <source>
        <strain evidence="1">R07B-5</strain>
    </source>
</reference>
<name>A0AAD9KRG5_RIDPI</name>
<proteinExistence type="predicted"/>
<dbReference type="AlphaFoldDB" id="A0AAD9KRG5"/>
<gene>
    <name evidence="1" type="ORF">NP493_680g01017</name>
</gene>
<protein>
    <submittedName>
        <fullName evidence="1">Uncharacterized protein</fullName>
    </submittedName>
</protein>
<keyword evidence="2" id="KW-1185">Reference proteome</keyword>
<sequence length="129" mass="14628">MIYLPTLPEIINVSRILVAFPGLQENRQLCWISTIQHHPLSSCVIIQILNKRVGRYTYIWKSFPGSSREQFNLSTNASCKYIQLKYNVGGYRANIHILKSHLRNGHMISTSVCVCVWGGRVCACVCVCV</sequence>
<comment type="caution">
    <text evidence="1">The sequence shown here is derived from an EMBL/GenBank/DDBJ whole genome shotgun (WGS) entry which is preliminary data.</text>
</comment>
<dbReference type="Proteomes" id="UP001209878">
    <property type="component" value="Unassembled WGS sequence"/>
</dbReference>
<organism evidence="1 2">
    <name type="scientific">Ridgeia piscesae</name>
    <name type="common">Tubeworm</name>
    <dbReference type="NCBI Taxonomy" id="27915"/>
    <lineage>
        <taxon>Eukaryota</taxon>
        <taxon>Metazoa</taxon>
        <taxon>Spiralia</taxon>
        <taxon>Lophotrochozoa</taxon>
        <taxon>Annelida</taxon>
        <taxon>Polychaeta</taxon>
        <taxon>Sedentaria</taxon>
        <taxon>Canalipalpata</taxon>
        <taxon>Sabellida</taxon>
        <taxon>Siboglinidae</taxon>
        <taxon>Ridgeia</taxon>
    </lineage>
</organism>
<dbReference type="EMBL" id="JAODUO010000680">
    <property type="protein sequence ID" value="KAK2176146.1"/>
    <property type="molecule type" value="Genomic_DNA"/>
</dbReference>